<dbReference type="Pfam" id="PF17862">
    <property type="entry name" value="AAA_lid_3"/>
    <property type="match status" value="1"/>
</dbReference>
<evidence type="ECO:0000256" key="10">
    <source>
        <dbReference type="SAM" id="Phobius"/>
    </source>
</evidence>
<evidence type="ECO:0000256" key="8">
    <source>
        <dbReference type="ARBA" id="ARBA00023242"/>
    </source>
</evidence>
<feature type="region of interest" description="Disordered" evidence="9">
    <location>
        <begin position="300"/>
        <end position="319"/>
    </location>
</feature>
<dbReference type="Gene3D" id="1.10.8.60">
    <property type="match status" value="1"/>
</dbReference>
<feature type="compositionally biased region" description="Gly residues" evidence="9">
    <location>
        <begin position="330"/>
        <end position="343"/>
    </location>
</feature>
<dbReference type="InterPro" id="IPR032501">
    <property type="entry name" value="Prot_ATP_ID_OB_2nd"/>
</dbReference>
<dbReference type="Pfam" id="PF00004">
    <property type="entry name" value="AAA"/>
    <property type="match status" value="1"/>
</dbReference>
<organism evidence="12 13">
    <name type="scientific">Perkinsus chesapeaki</name>
    <name type="common">Clam parasite</name>
    <name type="synonym">Perkinsus andrewsi</name>
    <dbReference type="NCBI Taxonomy" id="330153"/>
    <lineage>
        <taxon>Eukaryota</taxon>
        <taxon>Sar</taxon>
        <taxon>Alveolata</taxon>
        <taxon>Perkinsozoa</taxon>
        <taxon>Perkinsea</taxon>
        <taxon>Perkinsida</taxon>
        <taxon>Perkinsidae</taxon>
        <taxon>Perkinsus</taxon>
    </lineage>
</organism>
<keyword evidence="10" id="KW-0472">Membrane</keyword>
<dbReference type="InterPro" id="IPR041569">
    <property type="entry name" value="AAA_lid_3"/>
</dbReference>
<evidence type="ECO:0000256" key="2">
    <source>
        <dbReference type="ARBA" id="ARBA00004496"/>
    </source>
</evidence>
<dbReference type="FunFam" id="1.10.8.60:FF:000007">
    <property type="entry name" value="26S proteasome regulatory subunit 4"/>
    <property type="match status" value="1"/>
</dbReference>
<feature type="compositionally biased region" description="Low complexity" evidence="9">
    <location>
        <begin position="1"/>
        <end position="10"/>
    </location>
</feature>
<dbReference type="GO" id="GO:0005737">
    <property type="term" value="C:cytoplasm"/>
    <property type="evidence" value="ECO:0007669"/>
    <property type="project" value="UniProtKB-SubCell"/>
</dbReference>
<evidence type="ECO:0000256" key="9">
    <source>
        <dbReference type="SAM" id="MobiDB-lite"/>
    </source>
</evidence>
<evidence type="ECO:0000256" key="5">
    <source>
        <dbReference type="ARBA" id="ARBA00022741"/>
    </source>
</evidence>
<comment type="caution">
    <text evidence="12">The sequence shown here is derived from an EMBL/GenBank/DDBJ whole genome shotgun (WGS) entry which is preliminary data.</text>
</comment>
<feature type="transmembrane region" description="Helical" evidence="10">
    <location>
        <begin position="132"/>
        <end position="157"/>
    </location>
</feature>
<dbReference type="SUPFAM" id="SSF52540">
    <property type="entry name" value="P-loop containing nucleoside triphosphate hydrolases"/>
    <property type="match status" value="1"/>
</dbReference>
<dbReference type="PANTHER" id="PTHR23073">
    <property type="entry name" value="26S PROTEASOME REGULATORY SUBUNIT"/>
    <property type="match status" value="1"/>
</dbReference>
<dbReference type="EMBL" id="JAAPAO010000041">
    <property type="protein sequence ID" value="KAF4675884.1"/>
    <property type="molecule type" value="Genomic_DNA"/>
</dbReference>
<keyword evidence="5" id="KW-0547">Nucleotide-binding</keyword>
<name>A0A7J6MWS3_PERCH</name>
<dbReference type="InterPro" id="IPR003959">
    <property type="entry name" value="ATPase_AAA_core"/>
</dbReference>
<dbReference type="FunFam" id="2.40.50.140:FF:000437">
    <property type="entry name" value="26S protease regulatory subunit, putative"/>
    <property type="match status" value="1"/>
</dbReference>
<dbReference type="Pfam" id="PF16450">
    <property type="entry name" value="Prot_ATP_ID_OB_C"/>
    <property type="match status" value="1"/>
</dbReference>
<dbReference type="Gene3D" id="3.40.50.300">
    <property type="entry name" value="P-loop containing nucleotide triphosphate hydrolases"/>
    <property type="match status" value="1"/>
</dbReference>
<keyword evidence="4" id="KW-0963">Cytoplasm</keyword>
<accession>A0A7J6MWS3</accession>
<evidence type="ECO:0000256" key="7">
    <source>
        <dbReference type="ARBA" id="ARBA00022942"/>
    </source>
</evidence>
<dbReference type="InterPro" id="IPR003593">
    <property type="entry name" value="AAA+_ATPase"/>
</dbReference>
<dbReference type="FunFam" id="3.40.50.300:FF:000039">
    <property type="entry name" value="26S proteasome regulatory subunit 4"/>
    <property type="match status" value="1"/>
</dbReference>
<protein>
    <submittedName>
        <fullName evidence="12">26S proteasome regulatory subunit 4</fullName>
    </submittedName>
</protein>
<feature type="region of interest" description="Disordered" evidence="9">
    <location>
        <begin position="328"/>
        <end position="383"/>
    </location>
</feature>
<sequence>MRSPPRRAGTPPVPPSENTGETTARLETRRSDEWTGSEGDGQLKRRNSVLVATQSAISSVKNNVDDFSFGSWLQVIELANDCIDQRPATMWVSERLLHDSEQLAIASALLMGVAFAGLMVPSVDWLERSTGYAMVVAPLYVTFMSLSGLSGLCSVTASYARSLAFNKVPYPMLPRFVAELKSARYWMFFREPAFWFVTSATSLICGLGCGVALLYGLKHSILALALFALVLFFQMYIWRWWPKRLRAHQEEMLSEVRSRELLNSQRRFRSSRSQANMSMGSMTFNTYFGQPATVIDGGMPRKLSEQSTTVGNNGSSRIDPVMDYHTMGNIPGGMGGPGGPGGGGDKKKQDKSKKKGPAPPPAHFGRRKKRVNKGPPGMAKIPTVVPTSKCRLRMLKLDRIKDYLLMEEEFINRQEAMKSGEDRTEEERNKVDEIRGKPISVGTLEELIDDSHAIVSTSNGPEFYVNILSIVDQDQLEPGSSVLLHNKSMSIVGILADDVDPLVSVMKVDKAPLESYSDIGGLDQQIQEIKEAVELPLTHPELYEDIGIKPPKGVILYGPPGTGKTLLAKAVANETSATFLRVVGSELIQKYLGDGPKLVREMFRVANEQAPSIVFIDEIDAVGTKRYDTTSGGEREIQRTMLELLNQLDGFDQSADVKVILATNKIESLDPALLRPGRIDRKIEFPLPDINTKRRIFQIHTSKMTLADDVDLEEFVHSKDDLSGADIKAICTEAGMLALRERRMRVTAEDLRKAREKALYRKKGNIPEGMYL</sequence>
<comment type="subcellular location">
    <subcellularLocation>
        <location evidence="2">Cytoplasm</location>
    </subcellularLocation>
    <subcellularLocation>
        <location evidence="1">Nucleus</location>
    </subcellularLocation>
</comment>
<feature type="transmembrane region" description="Helical" evidence="10">
    <location>
        <begin position="103"/>
        <end position="120"/>
    </location>
</feature>
<dbReference type="AlphaFoldDB" id="A0A7J6MWS3"/>
<keyword evidence="10" id="KW-1133">Transmembrane helix</keyword>
<keyword evidence="10" id="KW-0812">Transmembrane</keyword>
<dbReference type="GO" id="GO:0016887">
    <property type="term" value="F:ATP hydrolysis activity"/>
    <property type="evidence" value="ECO:0007669"/>
    <property type="project" value="InterPro"/>
</dbReference>
<evidence type="ECO:0000313" key="12">
    <source>
        <dbReference type="EMBL" id="KAF4675884.1"/>
    </source>
</evidence>
<dbReference type="InterPro" id="IPR012340">
    <property type="entry name" value="NA-bd_OB-fold"/>
</dbReference>
<feature type="compositionally biased region" description="Basic and acidic residues" evidence="9">
    <location>
        <begin position="24"/>
        <end position="33"/>
    </location>
</feature>
<keyword evidence="7 12" id="KW-0647">Proteasome</keyword>
<dbReference type="SMART" id="SM00382">
    <property type="entry name" value="AAA"/>
    <property type="match status" value="1"/>
</dbReference>
<evidence type="ECO:0000313" key="13">
    <source>
        <dbReference type="Proteomes" id="UP000591131"/>
    </source>
</evidence>
<evidence type="ECO:0000256" key="6">
    <source>
        <dbReference type="ARBA" id="ARBA00022840"/>
    </source>
</evidence>
<feature type="domain" description="AAA+ ATPase" evidence="11">
    <location>
        <begin position="550"/>
        <end position="689"/>
    </location>
</feature>
<proteinExistence type="inferred from homology"/>
<dbReference type="Proteomes" id="UP000591131">
    <property type="component" value="Unassembled WGS sequence"/>
</dbReference>
<feature type="compositionally biased region" description="Polar residues" evidence="9">
    <location>
        <begin position="305"/>
        <end position="316"/>
    </location>
</feature>
<reference evidence="12 13" key="1">
    <citation type="submission" date="2020-04" db="EMBL/GenBank/DDBJ databases">
        <title>Perkinsus chesapeaki whole genome sequence.</title>
        <authorList>
            <person name="Bogema D.R."/>
        </authorList>
    </citation>
    <scope>NUCLEOTIDE SEQUENCE [LARGE SCALE GENOMIC DNA]</scope>
    <source>
        <strain evidence="12">ATCC PRA-425</strain>
    </source>
</reference>
<dbReference type="CDD" id="cd19502">
    <property type="entry name" value="RecA-like_PAN_like"/>
    <property type="match status" value="1"/>
</dbReference>
<comment type="similarity">
    <text evidence="3">Belongs to the AAA ATPase family.</text>
</comment>
<evidence type="ECO:0000256" key="1">
    <source>
        <dbReference type="ARBA" id="ARBA00004123"/>
    </source>
</evidence>
<feature type="transmembrane region" description="Helical" evidence="10">
    <location>
        <begin position="193"/>
        <end position="215"/>
    </location>
</feature>
<dbReference type="PROSITE" id="PS00674">
    <property type="entry name" value="AAA"/>
    <property type="match status" value="1"/>
</dbReference>
<dbReference type="Gene3D" id="2.40.50.140">
    <property type="entry name" value="Nucleic acid-binding proteins"/>
    <property type="match status" value="1"/>
</dbReference>
<gene>
    <name evidence="12" type="primary">PSMC1</name>
    <name evidence="12" type="ORF">FOL47_007125</name>
</gene>
<feature type="region of interest" description="Disordered" evidence="9">
    <location>
        <begin position="1"/>
        <end position="41"/>
    </location>
</feature>
<dbReference type="GO" id="GO:0005634">
    <property type="term" value="C:nucleus"/>
    <property type="evidence" value="ECO:0007669"/>
    <property type="project" value="UniProtKB-SubCell"/>
</dbReference>
<dbReference type="GO" id="GO:0000502">
    <property type="term" value="C:proteasome complex"/>
    <property type="evidence" value="ECO:0007669"/>
    <property type="project" value="UniProtKB-KW"/>
</dbReference>
<dbReference type="InterPro" id="IPR050221">
    <property type="entry name" value="26S_Proteasome_ATPase"/>
</dbReference>
<dbReference type="GO" id="GO:0005524">
    <property type="term" value="F:ATP binding"/>
    <property type="evidence" value="ECO:0007669"/>
    <property type="project" value="UniProtKB-KW"/>
</dbReference>
<evidence type="ECO:0000256" key="4">
    <source>
        <dbReference type="ARBA" id="ARBA00022490"/>
    </source>
</evidence>
<dbReference type="OrthoDB" id="1664597at2759"/>
<dbReference type="InterPro" id="IPR003960">
    <property type="entry name" value="ATPase_AAA_CS"/>
</dbReference>
<evidence type="ECO:0000256" key="3">
    <source>
        <dbReference type="ARBA" id="ARBA00006914"/>
    </source>
</evidence>
<keyword evidence="8" id="KW-0539">Nucleus</keyword>
<keyword evidence="6" id="KW-0067">ATP-binding</keyword>
<dbReference type="InterPro" id="IPR027417">
    <property type="entry name" value="P-loop_NTPase"/>
</dbReference>
<keyword evidence="13" id="KW-1185">Reference proteome</keyword>
<feature type="transmembrane region" description="Helical" evidence="10">
    <location>
        <begin position="221"/>
        <end position="238"/>
    </location>
</feature>
<evidence type="ECO:0000259" key="11">
    <source>
        <dbReference type="SMART" id="SM00382"/>
    </source>
</evidence>